<keyword evidence="4" id="KW-1185">Reference proteome</keyword>
<feature type="region of interest" description="Disordered" evidence="1">
    <location>
        <begin position="344"/>
        <end position="403"/>
    </location>
</feature>
<feature type="compositionally biased region" description="Acidic residues" evidence="1">
    <location>
        <begin position="98"/>
        <end position="107"/>
    </location>
</feature>
<evidence type="ECO:0000259" key="2">
    <source>
        <dbReference type="Pfam" id="PF08588"/>
    </source>
</evidence>
<evidence type="ECO:0000313" key="3">
    <source>
        <dbReference type="EMBL" id="KAK0665965.1"/>
    </source>
</evidence>
<comment type="caution">
    <text evidence="3">The sequence shown here is derived from an EMBL/GenBank/DDBJ whole genome shotgun (WGS) entry which is preliminary data.</text>
</comment>
<feature type="compositionally biased region" description="Basic and acidic residues" evidence="1">
    <location>
        <begin position="360"/>
        <end position="393"/>
    </location>
</feature>
<proteinExistence type="predicted"/>
<dbReference type="Pfam" id="PF08588">
    <property type="entry name" value="Duc1"/>
    <property type="match status" value="1"/>
</dbReference>
<protein>
    <recommendedName>
        <fullName evidence="2">Domain of unknown function at the cortex 1 domain-containing protein</fullName>
    </recommendedName>
</protein>
<dbReference type="InterPro" id="IPR013897">
    <property type="entry name" value="Duc1"/>
</dbReference>
<name>A0AA39Z9D4_9PEZI</name>
<dbReference type="AlphaFoldDB" id="A0AA39Z9D4"/>
<evidence type="ECO:0000256" key="1">
    <source>
        <dbReference type="SAM" id="MobiDB-lite"/>
    </source>
</evidence>
<dbReference type="Proteomes" id="UP001174997">
    <property type="component" value="Unassembled WGS sequence"/>
</dbReference>
<organism evidence="3 4">
    <name type="scientific">Cercophora samala</name>
    <dbReference type="NCBI Taxonomy" id="330535"/>
    <lineage>
        <taxon>Eukaryota</taxon>
        <taxon>Fungi</taxon>
        <taxon>Dikarya</taxon>
        <taxon>Ascomycota</taxon>
        <taxon>Pezizomycotina</taxon>
        <taxon>Sordariomycetes</taxon>
        <taxon>Sordariomycetidae</taxon>
        <taxon>Sordariales</taxon>
        <taxon>Lasiosphaeriaceae</taxon>
        <taxon>Cercophora</taxon>
    </lineage>
</organism>
<dbReference type="PANTHER" id="PTHR34826">
    <property type="entry name" value="UPF0590 PROTEIN C409.17C"/>
    <property type="match status" value="1"/>
</dbReference>
<evidence type="ECO:0000313" key="4">
    <source>
        <dbReference type="Proteomes" id="UP001174997"/>
    </source>
</evidence>
<dbReference type="EMBL" id="JAULSY010000098">
    <property type="protein sequence ID" value="KAK0665965.1"/>
    <property type="molecule type" value="Genomic_DNA"/>
</dbReference>
<reference evidence="3" key="1">
    <citation type="submission" date="2023-06" db="EMBL/GenBank/DDBJ databases">
        <title>Genome-scale phylogeny and comparative genomics of the fungal order Sordariales.</title>
        <authorList>
            <consortium name="Lawrence Berkeley National Laboratory"/>
            <person name="Hensen N."/>
            <person name="Bonometti L."/>
            <person name="Westerberg I."/>
            <person name="Brannstrom I.O."/>
            <person name="Guillou S."/>
            <person name="Cros-Aarteil S."/>
            <person name="Calhoun S."/>
            <person name="Haridas S."/>
            <person name="Kuo A."/>
            <person name="Mondo S."/>
            <person name="Pangilinan J."/>
            <person name="Riley R."/>
            <person name="Labutti K."/>
            <person name="Andreopoulos B."/>
            <person name="Lipzen A."/>
            <person name="Chen C."/>
            <person name="Yanf M."/>
            <person name="Daum C."/>
            <person name="Ng V."/>
            <person name="Clum A."/>
            <person name="Steindorff A."/>
            <person name="Ohm R."/>
            <person name="Martin F."/>
            <person name="Silar P."/>
            <person name="Natvig D."/>
            <person name="Lalanne C."/>
            <person name="Gautier V."/>
            <person name="Ament-Velasquez S.L."/>
            <person name="Kruys A."/>
            <person name="Hutchinson M.I."/>
            <person name="Powell A.J."/>
            <person name="Barry K."/>
            <person name="Miller A.N."/>
            <person name="Grigoriev I.V."/>
            <person name="Debuchy R."/>
            <person name="Gladieux P."/>
            <person name="Thoren M.H."/>
            <person name="Johannesson H."/>
        </authorList>
    </citation>
    <scope>NUCLEOTIDE SEQUENCE</scope>
    <source>
        <strain evidence="3">CBS 307.81</strain>
    </source>
</reference>
<gene>
    <name evidence="3" type="ORF">QBC41DRAFT_305700</name>
</gene>
<feature type="region of interest" description="Disordered" evidence="1">
    <location>
        <begin position="90"/>
        <end position="117"/>
    </location>
</feature>
<sequence>MADKYLLRVTAGPSYDLSTHQLVKVNSATPTEISSDLITASLNVRIQNYHRSVPSSAPRTSPYFEQEPHKYNDDQYSIAFKFVLHPPPGDMSSRNEVGEVEDDDGEEIQGGQDGDMDGDMDGDVGVKGGDLQFGNDFDHPIRDRLPPGFGTAMRIVKWWVDPGLEGDPYADEPYLYGAGLSSFNAVRVGGGVAAVEEEEEGKGGKGGKGGIWVEEGGDEGWRRERGVPEGGKERMKWALKGENLERWTWEYGREYAVDFYNPYIDFGEFALRLPGFGVGIMRYWDGQGLSDGSEVKHLHQLRYVLRNKKTKQVYLVVLFTLHLKEDVNEDGSLKPAAIEALKKRSGGMDGTKGAPLGDDVEIREHGEEEKGKKENGKVDEDHMVEEARKKLEGTKVGGDEDVD</sequence>
<accession>A0AA39Z9D4</accession>
<dbReference type="PANTHER" id="PTHR34826:SF2">
    <property type="entry name" value="UPF0590 PROTEIN C409.17C"/>
    <property type="match status" value="1"/>
</dbReference>
<feature type="domain" description="Domain of unknown function at the cortex 1" evidence="2">
    <location>
        <begin position="7"/>
        <end position="321"/>
    </location>
</feature>